<keyword evidence="1 2" id="KW-0732">Signal</keyword>
<dbReference type="AlphaFoldDB" id="A0A8X7V8B3"/>
<evidence type="ECO:0000256" key="1">
    <source>
        <dbReference type="ARBA" id="ARBA00022729"/>
    </source>
</evidence>
<evidence type="ECO:0000256" key="2">
    <source>
        <dbReference type="SAM" id="SignalP"/>
    </source>
</evidence>
<evidence type="ECO:0000259" key="3">
    <source>
        <dbReference type="Pfam" id="PF05617"/>
    </source>
</evidence>
<dbReference type="InterPro" id="IPR040220">
    <property type="entry name" value="DD11"/>
</dbReference>
<dbReference type="PANTHER" id="PTHR31207:SF23">
    <property type="entry name" value="DOWNREGULATED IN DIF1 18-RELATED"/>
    <property type="match status" value="1"/>
</dbReference>
<evidence type="ECO:0000313" key="5">
    <source>
        <dbReference type="Proteomes" id="UP000886595"/>
    </source>
</evidence>
<dbReference type="PANTHER" id="PTHR31207">
    <property type="entry name" value="ECA1 GAMETOGENESIS FAMILY PROTEIN (DUF784)-RELATED-RELATED"/>
    <property type="match status" value="1"/>
</dbReference>
<dbReference type="InterPro" id="IPR008502">
    <property type="entry name" value="Prolamin-like"/>
</dbReference>
<protein>
    <recommendedName>
        <fullName evidence="3">Prolamin-like domain-containing protein</fullName>
    </recommendedName>
</protein>
<accession>A0A8X7V8B3</accession>
<organism evidence="4 5">
    <name type="scientific">Brassica carinata</name>
    <name type="common">Ethiopian mustard</name>
    <name type="synonym">Abyssinian cabbage</name>
    <dbReference type="NCBI Taxonomy" id="52824"/>
    <lineage>
        <taxon>Eukaryota</taxon>
        <taxon>Viridiplantae</taxon>
        <taxon>Streptophyta</taxon>
        <taxon>Embryophyta</taxon>
        <taxon>Tracheophyta</taxon>
        <taxon>Spermatophyta</taxon>
        <taxon>Magnoliopsida</taxon>
        <taxon>eudicotyledons</taxon>
        <taxon>Gunneridae</taxon>
        <taxon>Pentapetalae</taxon>
        <taxon>rosids</taxon>
        <taxon>malvids</taxon>
        <taxon>Brassicales</taxon>
        <taxon>Brassicaceae</taxon>
        <taxon>Brassiceae</taxon>
        <taxon>Brassica</taxon>
    </lineage>
</organism>
<comment type="caution">
    <text evidence="4">The sequence shown here is derived from an EMBL/GenBank/DDBJ whole genome shotgun (WGS) entry which is preliminary data.</text>
</comment>
<feature type="domain" description="Prolamin-like" evidence="3">
    <location>
        <begin position="86"/>
        <end position="159"/>
    </location>
</feature>
<keyword evidence="5" id="KW-1185">Reference proteome</keyword>
<evidence type="ECO:0000313" key="4">
    <source>
        <dbReference type="EMBL" id="KAG2305807.1"/>
    </source>
</evidence>
<reference evidence="4 5" key="1">
    <citation type="submission" date="2020-02" db="EMBL/GenBank/DDBJ databases">
        <authorList>
            <person name="Ma Q."/>
            <person name="Huang Y."/>
            <person name="Song X."/>
            <person name="Pei D."/>
        </authorList>
    </citation>
    <scope>NUCLEOTIDE SEQUENCE [LARGE SCALE GENOMIC DNA]</scope>
    <source>
        <strain evidence="4">Sxm20200214</strain>
        <tissue evidence="4">Leaf</tissue>
    </source>
</reference>
<feature type="chain" id="PRO_5036468111" description="Prolamin-like domain-containing protein" evidence="2">
    <location>
        <begin position="24"/>
        <end position="167"/>
    </location>
</feature>
<dbReference type="OrthoDB" id="1603029at2759"/>
<feature type="signal peptide" evidence="2">
    <location>
        <begin position="1"/>
        <end position="23"/>
    </location>
</feature>
<sequence length="167" mass="18908">MAKSLHIAMFVSILMVTSYPISSQEIDEYSQEVPEDVRISPTSDFDIYVESPDGSPLEEDHSPAMEYEMKLGHHYTDKQLVFLEVCFQKLNSSHCGDDLFKNMVGEGKPLLSAECCGELLRIGKDCYLGMAQIILSSYEFRNIASKAIPKSKQTWSDCVRVIENRKL</sequence>
<dbReference type="Proteomes" id="UP000886595">
    <property type="component" value="Unassembled WGS sequence"/>
</dbReference>
<name>A0A8X7V8B3_BRACI</name>
<dbReference type="EMBL" id="JAAMPC010000006">
    <property type="protein sequence ID" value="KAG2305807.1"/>
    <property type="molecule type" value="Genomic_DNA"/>
</dbReference>
<proteinExistence type="predicted"/>
<gene>
    <name evidence="4" type="ORF">Bca52824_025555</name>
</gene>
<dbReference type="Pfam" id="PF05617">
    <property type="entry name" value="Prolamin_like"/>
    <property type="match status" value="1"/>
</dbReference>